<evidence type="ECO:0000313" key="1">
    <source>
        <dbReference type="EMBL" id="GFN87831.1"/>
    </source>
</evidence>
<keyword evidence="2" id="KW-1185">Reference proteome</keyword>
<reference evidence="1 2" key="1">
    <citation type="journal article" date="2021" name="Elife">
        <title>Chloroplast acquisition without the gene transfer in kleptoplastic sea slugs, Plakobranchus ocellatus.</title>
        <authorList>
            <person name="Maeda T."/>
            <person name="Takahashi S."/>
            <person name="Yoshida T."/>
            <person name="Shimamura S."/>
            <person name="Takaki Y."/>
            <person name="Nagai Y."/>
            <person name="Toyoda A."/>
            <person name="Suzuki Y."/>
            <person name="Arimoto A."/>
            <person name="Ishii H."/>
            <person name="Satoh N."/>
            <person name="Nishiyama T."/>
            <person name="Hasebe M."/>
            <person name="Maruyama T."/>
            <person name="Minagawa J."/>
            <person name="Obokata J."/>
            <person name="Shigenobu S."/>
        </authorList>
    </citation>
    <scope>NUCLEOTIDE SEQUENCE [LARGE SCALE GENOMIC DNA]</scope>
</reference>
<proteinExistence type="predicted"/>
<organism evidence="1 2">
    <name type="scientific">Plakobranchus ocellatus</name>
    <dbReference type="NCBI Taxonomy" id="259542"/>
    <lineage>
        <taxon>Eukaryota</taxon>
        <taxon>Metazoa</taxon>
        <taxon>Spiralia</taxon>
        <taxon>Lophotrochozoa</taxon>
        <taxon>Mollusca</taxon>
        <taxon>Gastropoda</taxon>
        <taxon>Heterobranchia</taxon>
        <taxon>Euthyneura</taxon>
        <taxon>Panpulmonata</taxon>
        <taxon>Sacoglossa</taxon>
        <taxon>Placobranchoidea</taxon>
        <taxon>Plakobranchidae</taxon>
        <taxon>Plakobranchus</taxon>
    </lineage>
</organism>
<accession>A0AAV3Z041</accession>
<comment type="caution">
    <text evidence="1">The sequence shown here is derived from an EMBL/GenBank/DDBJ whole genome shotgun (WGS) entry which is preliminary data.</text>
</comment>
<evidence type="ECO:0000313" key="2">
    <source>
        <dbReference type="Proteomes" id="UP000735302"/>
    </source>
</evidence>
<dbReference type="AlphaFoldDB" id="A0AAV3Z041"/>
<dbReference type="Proteomes" id="UP000735302">
    <property type="component" value="Unassembled WGS sequence"/>
</dbReference>
<name>A0AAV3Z041_9GAST</name>
<dbReference type="EMBL" id="BLXT01001803">
    <property type="protein sequence ID" value="GFN87831.1"/>
    <property type="molecule type" value="Genomic_DNA"/>
</dbReference>
<protein>
    <submittedName>
        <fullName evidence="1">Uncharacterized protein</fullName>
    </submittedName>
</protein>
<gene>
    <name evidence="1" type="ORF">PoB_001433700</name>
</gene>
<sequence length="97" mass="10712">MADDDDDNDDDGQIMCTAANCEMAEGVKQGFYADDHDGFVSLYVPTDSEVKREQHCTCSVWGQVRTRSLQALAGAGFSTTNYRFSSKSGIEFARGRR</sequence>